<evidence type="ECO:0000256" key="2">
    <source>
        <dbReference type="ARBA" id="ARBA00023125"/>
    </source>
</evidence>
<dbReference type="Pfam" id="PF02365">
    <property type="entry name" value="NAM"/>
    <property type="match status" value="1"/>
</dbReference>
<dbReference type="OrthoDB" id="1043216at2759"/>
<keyword evidence="2" id="KW-0238">DNA-binding</keyword>
<keyword evidence="7" id="KW-1185">Reference proteome</keyword>
<evidence type="ECO:0000256" key="4">
    <source>
        <dbReference type="ARBA" id="ARBA00023242"/>
    </source>
</evidence>
<feature type="domain" description="NAC" evidence="5">
    <location>
        <begin position="1"/>
        <end position="124"/>
    </location>
</feature>
<dbReference type="GO" id="GO:0003677">
    <property type="term" value="F:DNA binding"/>
    <property type="evidence" value="ECO:0007669"/>
    <property type="project" value="UniProtKB-KW"/>
</dbReference>
<evidence type="ECO:0000313" key="6">
    <source>
        <dbReference type="EMBL" id="KAG2330599.1"/>
    </source>
</evidence>
<comment type="caution">
    <text evidence="6">The sequence shown here is derived from an EMBL/GenBank/DDBJ whole genome shotgun (WGS) entry which is preliminary data.</text>
</comment>
<keyword evidence="1" id="KW-0805">Transcription regulation</keyword>
<dbReference type="Proteomes" id="UP000886595">
    <property type="component" value="Unassembled WGS sequence"/>
</dbReference>
<evidence type="ECO:0000259" key="5">
    <source>
        <dbReference type="PROSITE" id="PS51005"/>
    </source>
</evidence>
<name>A0A8X7WGX2_BRACI</name>
<dbReference type="PROSITE" id="PS51005">
    <property type="entry name" value="NAC"/>
    <property type="match status" value="1"/>
</dbReference>
<gene>
    <name evidence="6" type="ORF">Bca52824_001779</name>
</gene>
<evidence type="ECO:0000256" key="1">
    <source>
        <dbReference type="ARBA" id="ARBA00023015"/>
    </source>
</evidence>
<dbReference type="EMBL" id="JAAMPC010000001">
    <property type="protein sequence ID" value="KAG2330599.1"/>
    <property type="molecule type" value="Genomic_DNA"/>
</dbReference>
<evidence type="ECO:0000313" key="7">
    <source>
        <dbReference type="Proteomes" id="UP000886595"/>
    </source>
</evidence>
<dbReference type="Gene3D" id="2.170.150.80">
    <property type="entry name" value="NAC domain"/>
    <property type="match status" value="1"/>
</dbReference>
<protein>
    <recommendedName>
        <fullName evidence="5">NAC domain-containing protein</fullName>
    </recommendedName>
</protein>
<evidence type="ECO:0000256" key="3">
    <source>
        <dbReference type="ARBA" id="ARBA00023163"/>
    </source>
</evidence>
<keyword evidence="3" id="KW-0804">Transcription</keyword>
<reference evidence="6 7" key="1">
    <citation type="submission" date="2020-02" db="EMBL/GenBank/DDBJ databases">
        <authorList>
            <person name="Ma Q."/>
            <person name="Huang Y."/>
            <person name="Song X."/>
            <person name="Pei D."/>
        </authorList>
    </citation>
    <scope>NUCLEOTIDE SEQUENCE [LARGE SCALE GENOMIC DNA]</scope>
    <source>
        <strain evidence="6">Sxm20200214</strain>
        <tissue evidence="6">Leaf</tissue>
    </source>
</reference>
<sequence length="143" mass="16839">MMINNRKSWPNHFLRDDEANVYNLNPWSSFNTPNPNNFIFVKRRTDACGKSDGSVSGCWRIMARGHDKLIKSGETGRILGFKKILKFCEKDMKRSEEQIIWVMEEYRLVDKWKQDQVICRIRVCYNLRLVPCSPSIFLFSING</sequence>
<dbReference type="PANTHER" id="PTHR31124">
    <property type="entry name" value="APICAL MERISTEM FORMATION PROTEIN-RELATED-RELATED"/>
    <property type="match status" value="1"/>
</dbReference>
<dbReference type="GO" id="GO:0006355">
    <property type="term" value="P:regulation of DNA-templated transcription"/>
    <property type="evidence" value="ECO:0007669"/>
    <property type="project" value="InterPro"/>
</dbReference>
<dbReference type="AlphaFoldDB" id="A0A8X7WGX2"/>
<dbReference type="PANTHER" id="PTHR31124:SF8">
    <property type="entry name" value="NAC DOMAIN-CONTAINING PROTEIN"/>
    <property type="match status" value="1"/>
</dbReference>
<proteinExistence type="predicted"/>
<keyword evidence="4" id="KW-0539">Nucleus</keyword>
<dbReference type="InterPro" id="IPR036093">
    <property type="entry name" value="NAC_dom_sf"/>
</dbReference>
<dbReference type="InterPro" id="IPR003441">
    <property type="entry name" value="NAC-dom"/>
</dbReference>
<organism evidence="6 7">
    <name type="scientific">Brassica carinata</name>
    <name type="common">Ethiopian mustard</name>
    <name type="synonym">Abyssinian cabbage</name>
    <dbReference type="NCBI Taxonomy" id="52824"/>
    <lineage>
        <taxon>Eukaryota</taxon>
        <taxon>Viridiplantae</taxon>
        <taxon>Streptophyta</taxon>
        <taxon>Embryophyta</taxon>
        <taxon>Tracheophyta</taxon>
        <taxon>Spermatophyta</taxon>
        <taxon>Magnoliopsida</taxon>
        <taxon>eudicotyledons</taxon>
        <taxon>Gunneridae</taxon>
        <taxon>Pentapetalae</taxon>
        <taxon>rosids</taxon>
        <taxon>malvids</taxon>
        <taxon>Brassicales</taxon>
        <taxon>Brassicaceae</taxon>
        <taxon>Brassiceae</taxon>
        <taxon>Brassica</taxon>
    </lineage>
</organism>
<accession>A0A8X7WGX2</accession>
<dbReference type="SUPFAM" id="SSF101941">
    <property type="entry name" value="NAC domain"/>
    <property type="match status" value="1"/>
</dbReference>